<dbReference type="OrthoDB" id="7743649at2"/>
<proteinExistence type="predicted"/>
<keyword evidence="1" id="KW-1133">Transmembrane helix</keyword>
<evidence type="ECO:0008006" key="4">
    <source>
        <dbReference type="Google" id="ProtNLM"/>
    </source>
</evidence>
<evidence type="ECO:0000313" key="3">
    <source>
        <dbReference type="Proteomes" id="UP000309061"/>
    </source>
</evidence>
<keyword evidence="1" id="KW-0812">Transmembrane</keyword>
<feature type="transmembrane region" description="Helical" evidence="1">
    <location>
        <begin position="81"/>
        <end position="105"/>
    </location>
</feature>
<dbReference type="KEGG" id="mhey:H2LOC_008690"/>
<protein>
    <recommendedName>
        <fullName evidence="4">DUF1269 domain-containing protein</fullName>
    </recommendedName>
</protein>
<accession>A0A6B8KDU7</accession>
<dbReference type="Proteomes" id="UP000309061">
    <property type="component" value="Chromosome"/>
</dbReference>
<reference evidence="2 3" key="1">
    <citation type="submission" date="2019-11" db="EMBL/GenBank/DDBJ databases">
        <title>The genome sequence of Methylocystis heyeri.</title>
        <authorList>
            <person name="Oshkin I.Y."/>
            <person name="Miroshnikov K."/>
            <person name="Dedysh S.N."/>
        </authorList>
    </citation>
    <scope>NUCLEOTIDE SEQUENCE [LARGE SCALE GENOMIC DNA]</scope>
    <source>
        <strain evidence="2 3">H2</strain>
    </source>
</reference>
<evidence type="ECO:0000256" key="1">
    <source>
        <dbReference type="SAM" id="Phobius"/>
    </source>
</evidence>
<dbReference type="RefSeq" id="WP_136496043.1">
    <property type="nucleotide sequence ID" value="NZ_CP046052.1"/>
</dbReference>
<sequence>MVSQEQQTGLVREAVGVFETAEALDAATAELLQNGFPRERLTLLAGEKAVVEKLGHRYERVEELEDDAKAPRISYRSTDSVHAATGAALGALASIGALAVGGAIFASGGALAVTLGTGLIGAEVGGFLGGVLSDFIEKRHADYLHEQIAHGGLLLWVRTQSASEEKVVKDILLNHSGRDVHVHEIVAGK</sequence>
<gene>
    <name evidence="2" type="ORF">H2LOC_008690</name>
</gene>
<dbReference type="AlphaFoldDB" id="A0A6B8KDU7"/>
<feature type="transmembrane region" description="Helical" evidence="1">
    <location>
        <begin position="111"/>
        <end position="132"/>
    </location>
</feature>
<keyword evidence="3" id="KW-1185">Reference proteome</keyword>
<dbReference type="EMBL" id="CP046052">
    <property type="protein sequence ID" value="QGM45772.1"/>
    <property type="molecule type" value="Genomic_DNA"/>
</dbReference>
<keyword evidence="1" id="KW-0472">Membrane</keyword>
<evidence type="ECO:0000313" key="2">
    <source>
        <dbReference type="EMBL" id="QGM45772.1"/>
    </source>
</evidence>
<name>A0A6B8KDU7_9HYPH</name>
<organism evidence="2 3">
    <name type="scientific">Methylocystis heyeri</name>
    <dbReference type="NCBI Taxonomy" id="391905"/>
    <lineage>
        <taxon>Bacteria</taxon>
        <taxon>Pseudomonadati</taxon>
        <taxon>Pseudomonadota</taxon>
        <taxon>Alphaproteobacteria</taxon>
        <taxon>Hyphomicrobiales</taxon>
        <taxon>Methylocystaceae</taxon>
        <taxon>Methylocystis</taxon>
    </lineage>
</organism>